<gene>
    <name evidence="6" type="ORF">SAMN05216234_12011</name>
</gene>
<organism evidence="6 7">
    <name type="scientific">Hydrogenimonas thermophila</name>
    <dbReference type="NCBI Taxonomy" id="223786"/>
    <lineage>
        <taxon>Bacteria</taxon>
        <taxon>Pseudomonadati</taxon>
        <taxon>Campylobacterota</taxon>
        <taxon>Epsilonproteobacteria</taxon>
        <taxon>Campylobacterales</taxon>
        <taxon>Hydrogenimonadaceae</taxon>
        <taxon>Hydrogenimonas</taxon>
    </lineage>
</organism>
<feature type="domain" description="4Fe-4S ferredoxin-type" evidence="5">
    <location>
        <begin position="46"/>
        <end position="76"/>
    </location>
</feature>
<dbReference type="GO" id="GO:0046872">
    <property type="term" value="F:metal ion binding"/>
    <property type="evidence" value="ECO:0007669"/>
    <property type="project" value="UniProtKB-KW"/>
</dbReference>
<feature type="domain" description="4Fe-4S ferredoxin-type" evidence="5">
    <location>
        <begin position="10"/>
        <end position="39"/>
    </location>
</feature>
<evidence type="ECO:0000256" key="2">
    <source>
        <dbReference type="ARBA" id="ARBA00022723"/>
    </source>
</evidence>
<dbReference type="InterPro" id="IPR017900">
    <property type="entry name" value="4Fe4S_Fe_S_CS"/>
</dbReference>
<dbReference type="SUPFAM" id="SSF54862">
    <property type="entry name" value="4Fe-4S ferredoxins"/>
    <property type="match status" value="1"/>
</dbReference>
<dbReference type="STRING" id="223786.SAMN05216234_12011"/>
<evidence type="ECO:0000256" key="3">
    <source>
        <dbReference type="ARBA" id="ARBA00023004"/>
    </source>
</evidence>
<dbReference type="InterPro" id="IPR017896">
    <property type="entry name" value="4Fe4S_Fe-S-bd"/>
</dbReference>
<sequence>MSIMKAPENTPVWTDESRCKACDICVDACPAGVLAMRYEPHSVLGAMITVEAPELCIGCNDCELACPDFAIFVADRKEYKFAKLTDAAKERAEAIKNNKYMTLSA</sequence>
<dbReference type="Gene3D" id="3.30.70.20">
    <property type="match status" value="1"/>
</dbReference>
<evidence type="ECO:0000313" key="6">
    <source>
        <dbReference type="EMBL" id="SFP45299.1"/>
    </source>
</evidence>
<keyword evidence="4" id="KW-0411">Iron-sulfur</keyword>
<reference evidence="6 7" key="1">
    <citation type="submission" date="2016-10" db="EMBL/GenBank/DDBJ databases">
        <authorList>
            <person name="de Groot N.N."/>
        </authorList>
    </citation>
    <scope>NUCLEOTIDE SEQUENCE [LARGE SCALE GENOMIC DNA]</scope>
    <source>
        <strain evidence="6 7">EP1-55-1</strain>
    </source>
</reference>
<dbReference type="AlphaFoldDB" id="A0A1I5QG66"/>
<evidence type="ECO:0000256" key="1">
    <source>
        <dbReference type="ARBA" id="ARBA00022485"/>
    </source>
</evidence>
<dbReference type="Pfam" id="PF13187">
    <property type="entry name" value="Fer4_9"/>
    <property type="match status" value="1"/>
</dbReference>
<dbReference type="Proteomes" id="UP000199227">
    <property type="component" value="Unassembled WGS sequence"/>
</dbReference>
<name>A0A1I5QG66_9BACT</name>
<protein>
    <submittedName>
        <fullName evidence="6">2-oxoglutarate ferredoxin oxidoreductase subunit delta</fullName>
    </submittedName>
</protein>
<accession>A0A1I5QG66</accession>
<dbReference type="PANTHER" id="PTHR43687:SF4">
    <property type="entry name" value="BLR5484 PROTEIN"/>
    <property type="match status" value="1"/>
</dbReference>
<evidence type="ECO:0000313" key="7">
    <source>
        <dbReference type="Proteomes" id="UP000199227"/>
    </source>
</evidence>
<evidence type="ECO:0000256" key="4">
    <source>
        <dbReference type="ARBA" id="ARBA00023014"/>
    </source>
</evidence>
<dbReference type="GO" id="GO:0051539">
    <property type="term" value="F:4 iron, 4 sulfur cluster binding"/>
    <property type="evidence" value="ECO:0007669"/>
    <property type="project" value="UniProtKB-KW"/>
</dbReference>
<keyword evidence="7" id="KW-1185">Reference proteome</keyword>
<evidence type="ECO:0000259" key="5">
    <source>
        <dbReference type="PROSITE" id="PS51379"/>
    </source>
</evidence>
<dbReference type="EMBL" id="FOXB01000020">
    <property type="protein sequence ID" value="SFP45299.1"/>
    <property type="molecule type" value="Genomic_DNA"/>
</dbReference>
<dbReference type="OrthoDB" id="9804603at2"/>
<dbReference type="PROSITE" id="PS00198">
    <property type="entry name" value="4FE4S_FER_1"/>
    <property type="match status" value="2"/>
</dbReference>
<keyword evidence="3" id="KW-0408">Iron</keyword>
<dbReference type="InterPro" id="IPR050572">
    <property type="entry name" value="Fe-S_Ferredoxin"/>
</dbReference>
<dbReference type="RefSeq" id="WP_092912597.1">
    <property type="nucleotide sequence ID" value="NZ_CP136592.1"/>
</dbReference>
<dbReference type="PROSITE" id="PS51379">
    <property type="entry name" value="4FE4S_FER_2"/>
    <property type="match status" value="2"/>
</dbReference>
<proteinExistence type="predicted"/>
<dbReference type="NCBIfam" id="NF007205">
    <property type="entry name" value="PRK09626.1"/>
    <property type="match status" value="1"/>
</dbReference>
<keyword evidence="2" id="KW-0479">Metal-binding</keyword>
<keyword evidence="1" id="KW-0004">4Fe-4S</keyword>
<dbReference type="PANTHER" id="PTHR43687">
    <property type="entry name" value="ADENYLYLSULFATE REDUCTASE, BETA SUBUNIT"/>
    <property type="match status" value="1"/>
</dbReference>